<dbReference type="PANTHER" id="PTHR43194:SF2">
    <property type="entry name" value="PEROXISOMAL MEMBRANE PROTEIN LPX1"/>
    <property type="match status" value="1"/>
</dbReference>
<name>A0A2P6NV87_9EUKA</name>
<dbReference type="OrthoDB" id="8119704at2759"/>
<dbReference type="Pfam" id="PF12697">
    <property type="entry name" value="Abhydrolase_6"/>
    <property type="match status" value="1"/>
</dbReference>
<proteinExistence type="predicted"/>
<dbReference type="PANTHER" id="PTHR43194">
    <property type="entry name" value="HYDROLASE ALPHA/BETA FOLD FAMILY"/>
    <property type="match status" value="1"/>
</dbReference>
<keyword evidence="3" id="KW-1185">Reference proteome</keyword>
<dbReference type="Gene3D" id="3.40.50.1820">
    <property type="entry name" value="alpha/beta hydrolase"/>
    <property type="match status" value="1"/>
</dbReference>
<dbReference type="AlphaFoldDB" id="A0A2P6NV87"/>
<accession>A0A2P6NV87</accession>
<comment type="caution">
    <text evidence="2">The sequence shown here is derived from an EMBL/GenBank/DDBJ whole genome shotgun (WGS) entry which is preliminary data.</text>
</comment>
<evidence type="ECO:0000313" key="3">
    <source>
        <dbReference type="Proteomes" id="UP000241769"/>
    </source>
</evidence>
<feature type="domain" description="AB hydrolase-1" evidence="1">
    <location>
        <begin position="159"/>
        <end position="430"/>
    </location>
</feature>
<dbReference type="InterPro" id="IPR000073">
    <property type="entry name" value="AB_hydrolase_1"/>
</dbReference>
<gene>
    <name evidence="2" type="ORF">PROFUN_02610</name>
</gene>
<dbReference type="InterPro" id="IPR029058">
    <property type="entry name" value="AB_hydrolase_fold"/>
</dbReference>
<reference evidence="2 3" key="1">
    <citation type="journal article" date="2018" name="Genome Biol. Evol.">
        <title>Multiple Roots of Fruiting Body Formation in Amoebozoa.</title>
        <authorList>
            <person name="Hillmann F."/>
            <person name="Forbes G."/>
            <person name="Novohradska S."/>
            <person name="Ferling I."/>
            <person name="Riege K."/>
            <person name="Groth M."/>
            <person name="Westermann M."/>
            <person name="Marz M."/>
            <person name="Spaller T."/>
            <person name="Winckler T."/>
            <person name="Schaap P."/>
            <person name="Glockner G."/>
        </authorList>
    </citation>
    <scope>NUCLEOTIDE SEQUENCE [LARGE SCALE GENOMIC DNA]</scope>
    <source>
        <strain evidence="2 3">Jena</strain>
    </source>
</reference>
<protein>
    <recommendedName>
        <fullName evidence="1">AB hydrolase-1 domain-containing protein</fullName>
    </recommendedName>
</protein>
<dbReference type="SUPFAM" id="SSF53474">
    <property type="entry name" value="alpha/beta-Hydrolases"/>
    <property type="match status" value="1"/>
</dbReference>
<dbReference type="EMBL" id="MDYQ01000016">
    <property type="protein sequence ID" value="PRP87873.1"/>
    <property type="molecule type" value="Genomic_DNA"/>
</dbReference>
<dbReference type="InterPro" id="IPR050228">
    <property type="entry name" value="Carboxylesterase_BioH"/>
</dbReference>
<sequence length="450" mass="51096">MEDPPARPSAYDGLTFRLSFGSGVESVKADSASIFGFSTGWARNYEPERDREQHTHARRKRRTLHLGRVTEIEIKVRQQHNTEMGYSQTMVEEVTTEEQILPEEVEKLIKHACFTDAYDASVEIIRIPHPYSEEATLECIHYPARPTHHSNTSPLKKPILFVHGAFHGAWCFGLLQQYYQSRGIDTYAISLRNHGTSFKSNWAAATHIGHLAYDVEVAVRHLFGEEKDIDGEKVQTVRPYILVGHSVGGAVVQRFVSYHSHPTLWNTPACILPACLVTLFAFSPVSPQVTWMRNWWNLHPWAFINAFFRIRPKCVFDGPELVRDGFFTEKTPQPIVDACQARLEEDESLAFMIDLTFQPVFYAGPRAAQKLGTDSNSPLRNKIIVMGATEDKIITKEIWDLAAQTYGQEAVVVDGVGHNGFLDLQWEKVAMELEENIVEALRQTGSQRRE</sequence>
<dbReference type="STRING" id="1890364.A0A2P6NV87"/>
<dbReference type="Proteomes" id="UP000241769">
    <property type="component" value="Unassembled WGS sequence"/>
</dbReference>
<evidence type="ECO:0000313" key="2">
    <source>
        <dbReference type="EMBL" id="PRP87873.1"/>
    </source>
</evidence>
<evidence type="ECO:0000259" key="1">
    <source>
        <dbReference type="Pfam" id="PF12697"/>
    </source>
</evidence>
<dbReference type="InParanoid" id="A0A2P6NV87"/>
<organism evidence="2 3">
    <name type="scientific">Planoprotostelium fungivorum</name>
    <dbReference type="NCBI Taxonomy" id="1890364"/>
    <lineage>
        <taxon>Eukaryota</taxon>
        <taxon>Amoebozoa</taxon>
        <taxon>Evosea</taxon>
        <taxon>Variosea</taxon>
        <taxon>Cavosteliida</taxon>
        <taxon>Cavosteliaceae</taxon>
        <taxon>Planoprotostelium</taxon>
    </lineage>
</organism>